<keyword evidence="3" id="KW-1185">Reference proteome</keyword>
<dbReference type="Gene3D" id="3.10.450.40">
    <property type="match status" value="1"/>
</dbReference>
<dbReference type="EMBL" id="FSRC01000001">
    <property type="protein sequence ID" value="SIN80141.1"/>
    <property type="molecule type" value="Genomic_DNA"/>
</dbReference>
<sequence>MDSNDKSFLGVGWAFPPSFDKDSRKLKMVAGEEDIKESIRIILGTIPTERVMYPKFGCDLISYVFESNDPTLYTMLKDTISDALLYFEPRIKVKEIKFDKSQFMEGILKIFIDYTIIITNTRSNMVYPFYFNEGTNI</sequence>
<dbReference type="STRING" id="226505.SAMN05444394_1914"/>
<organism evidence="2 3">
    <name type="scientific">Algoriphagus halophilus</name>
    <dbReference type="NCBI Taxonomy" id="226505"/>
    <lineage>
        <taxon>Bacteria</taxon>
        <taxon>Pseudomonadati</taxon>
        <taxon>Bacteroidota</taxon>
        <taxon>Cytophagia</taxon>
        <taxon>Cytophagales</taxon>
        <taxon>Cyclobacteriaceae</taxon>
        <taxon>Algoriphagus</taxon>
    </lineage>
</organism>
<dbReference type="AlphaFoldDB" id="A0A1N6EAZ2"/>
<reference evidence="3" key="1">
    <citation type="submission" date="2016-11" db="EMBL/GenBank/DDBJ databases">
        <authorList>
            <person name="Varghese N."/>
            <person name="Submissions S."/>
        </authorList>
    </citation>
    <scope>NUCLEOTIDE SEQUENCE [LARGE SCALE GENOMIC DNA]</scope>
    <source>
        <strain evidence="3">DSM 15292</strain>
    </source>
</reference>
<dbReference type="SUPFAM" id="SSF160719">
    <property type="entry name" value="gpW/gp25-like"/>
    <property type="match status" value="1"/>
</dbReference>
<name>A0A1N6EAZ2_9BACT</name>
<accession>A0A1N6EAZ2</accession>
<dbReference type="OrthoDB" id="9802846at2"/>
<protein>
    <recommendedName>
        <fullName evidence="1">IraD/Gp25-like domain-containing protein</fullName>
    </recommendedName>
</protein>
<evidence type="ECO:0000313" key="3">
    <source>
        <dbReference type="Proteomes" id="UP000185221"/>
    </source>
</evidence>
<gene>
    <name evidence="2" type="ORF">SAMN05444394_1914</name>
</gene>
<dbReference type="InterPro" id="IPR007048">
    <property type="entry name" value="IraD/Gp25-like"/>
</dbReference>
<dbReference type="Pfam" id="PF04965">
    <property type="entry name" value="GPW_gp25"/>
    <property type="match status" value="1"/>
</dbReference>
<dbReference type="Proteomes" id="UP000185221">
    <property type="component" value="Unassembled WGS sequence"/>
</dbReference>
<dbReference type="RefSeq" id="WP_074224590.1">
    <property type="nucleotide sequence ID" value="NZ_FSRC01000001.1"/>
</dbReference>
<proteinExistence type="predicted"/>
<evidence type="ECO:0000259" key="1">
    <source>
        <dbReference type="Pfam" id="PF04965"/>
    </source>
</evidence>
<feature type="domain" description="IraD/Gp25-like" evidence="1">
    <location>
        <begin position="31"/>
        <end position="120"/>
    </location>
</feature>
<evidence type="ECO:0000313" key="2">
    <source>
        <dbReference type="EMBL" id="SIN80141.1"/>
    </source>
</evidence>